<dbReference type="InterPro" id="IPR036249">
    <property type="entry name" value="Thioredoxin-like_sf"/>
</dbReference>
<keyword evidence="9" id="KW-1185">Reference proteome</keyword>
<evidence type="ECO:0000256" key="3">
    <source>
        <dbReference type="ARBA" id="ARBA00022896"/>
    </source>
</evidence>
<evidence type="ECO:0000256" key="5">
    <source>
        <dbReference type="ARBA" id="ARBA00023002"/>
    </source>
</evidence>
<evidence type="ECO:0000313" key="8">
    <source>
        <dbReference type="EMBL" id="PCE43927.1"/>
    </source>
</evidence>
<evidence type="ECO:0000256" key="4">
    <source>
        <dbReference type="ARBA" id="ARBA00022964"/>
    </source>
</evidence>
<dbReference type="GO" id="GO:0005506">
    <property type="term" value="F:iron ion binding"/>
    <property type="evidence" value="ECO:0007669"/>
    <property type="project" value="InterPro"/>
</dbReference>
<dbReference type="InterPro" id="IPR044862">
    <property type="entry name" value="Pro_4_hyd_alph_FE2OG_OXY"/>
</dbReference>
<dbReference type="SUPFAM" id="SSF52833">
    <property type="entry name" value="Thioredoxin-like"/>
    <property type="match status" value="1"/>
</dbReference>
<sequence length="381" mass="41740">MTVQREAGAAAPLPGDIAPWFAAPVLGNSPDFHFETQAGRYLALLFLGSAGSEAGAVAARQLIARRSLFDDDRARFFGVTRDPGDVAAGRVATLLPGIRWFLDYDGSVARRYGAIDAEGGQTDFWLLVDPMLRVLARAPIGEGDALLARLADELSAPRDEGHAPVLIVPGVFEPALCRHLVGLYESRGGRPSGFMREVDGKTIGMVDDRTKRRADLSIDDEALREQIRIRLRRRLVPLIERFLNFRVTRVERYIVACYDSANGAGGFFAAHRDNTTAGTAHRRFACTINLNADGFEGGDLVFPEFGSRRYRAPTGGAVIFGCGMLHEALPVTRGTRYADLPFLYDEAAARQREANAQSGKVEERLAGYRADRQAAEQWAEN</sequence>
<dbReference type="SMART" id="SM00702">
    <property type="entry name" value="P4Hc"/>
    <property type="match status" value="1"/>
</dbReference>
<keyword evidence="6" id="KW-0408">Iron</keyword>
<keyword evidence="4" id="KW-0223">Dioxygenase</keyword>
<reference evidence="8 9" key="1">
    <citation type="submission" date="2017-09" db="EMBL/GenBank/DDBJ databases">
        <title>The Catabolism of 3,6-Dichlorosalicylic acid is Initiated by the Cytochrome P450 Monooxygenase DsmABC in Rhizorhabdus dicambivorans Ndbn-20.</title>
        <authorList>
            <person name="Na L."/>
        </authorList>
    </citation>
    <scope>NUCLEOTIDE SEQUENCE [LARGE SCALE GENOMIC DNA]</scope>
    <source>
        <strain evidence="8 9">Ndbn-20m</strain>
    </source>
</reference>
<proteinExistence type="predicted"/>
<dbReference type="RefSeq" id="WP_066961694.1">
    <property type="nucleotide sequence ID" value="NZ_CP023449.1"/>
</dbReference>
<dbReference type="InterPro" id="IPR006620">
    <property type="entry name" value="Pro_4_hyd_alph"/>
</dbReference>
<organism evidence="8 9">
    <name type="scientific">Rhizorhabdus dicambivorans</name>
    <dbReference type="NCBI Taxonomy" id="1850238"/>
    <lineage>
        <taxon>Bacteria</taxon>
        <taxon>Pseudomonadati</taxon>
        <taxon>Pseudomonadota</taxon>
        <taxon>Alphaproteobacteria</taxon>
        <taxon>Sphingomonadales</taxon>
        <taxon>Sphingomonadaceae</taxon>
        <taxon>Rhizorhabdus</taxon>
    </lineage>
</organism>
<dbReference type="OrthoDB" id="255432at2"/>
<comment type="caution">
    <text evidence="8">The sequence shown here is derived from an EMBL/GenBank/DDBJ whole genome shotgun (WGS) entry which is preliminary data.</text>
</comment>
<dbReference type="AlphaFoldDB" id="A0A2A4G2B7"/>
<dbReference type="Proteomes" id="UP000218934">
    <property type="component" value="Unassembled WGS sequence"/>
</dbReference>
<dbReference type="Gene3D" id="2.60.120.620">
    <property type="entry name" value="q2cbj1_9rhob like domain"/>
    <property type="match status" value="1"/>
</dbReference>
<name>A0A2A4G2B7_9SPHN</name>
<dbReference type="GO" id="GO:0051213">
    <property type="term" value="F:dioxygenase activity"/>
    <property type="evidence" value="ECO:0007669"/>
    <property type="project" value="UniProtKB-KW"/>
</dbReference>
<evidence type="ECO:0000313" key="9">
    <source>
        <dbReference type="Proteomes" id="UP000218934"/>
    </source>
</evidence>
<accession>A0A2A4G2B7</accession>
<feature type="domain" description="Fe2OG dioxygenase" evidence="7">
    <location>
        <begin position="249"/>
        <end position="346"/>
    </location>
</feature>
<evidence type="ECO:0000259" key="7">
    <source>
        <dbReference type="PROSITE" id="PS51471"/>
    </source>
</evidence>
<protein>
    <submittedName>
        <fullName evidence="8">Peroxiredoxin</fullName>
    </submittedName>
</protein>
<dbReference type="PROSITE" id="PS51471">
    <property type="entry name" value="FE2OG_OXY"/>
    <property type="match status" value="1"/>
</dbReference>
<dbReference type="InterPro" id="IPR005123">
    <property type="entry name" value="Oxoglu/Fe-dep_dioxygenase_dom"/>
</dbReference>
<evidence type="ECO:0000256" key="2">
    <source>
        <dbReference type="ARBA" id="ARBA00022723"/>
    </source>
</evidence>
<dbReference type="GO" id="GO:0016705">
    <property type="term" value="F:oxidoreductase activity, acting on paired donors, with incorporation or reduction of molecular oxygen"/>
    <property type="evidence" value="ECO:0007669"/>
    <property type="project" value="InterPro"/>
</dbReference>
<keyword evidence="5" id="KW-0560">Oxidoreductase</keyword>
<evidence type="ECO:0000256" key="1">
    <source>
        <dbReference type="ARBA" id="ARBA00001961"/>
    </source>
</evidence>
<gene>
    <name evidence="8" type="ORF">COO09_03115</name>
</gene>
<comment type="cofactor">
    <cofactor evidence="1">
        <name>L-ascorbate</name>
        <dbReference type="ChEBI" id="CHEBI:38290"/>
    </cofactor>
</comment>
<keyword evidence="2" id="KW-0479">Metal-binding</keyword>
<dbReference type="Pfam" id="PF13640">
    <property type="entry name" value="2OG-FeII_Oxy_3"/>
    <property type="match status" value="1"/>
</dbReference>
<dbReference type="GO" id="GO:0031418">
    <property type="term" value="F:L-ascorbic acid binding"/>
    <property type="evidence" value="ECO:0007669"/>
    <property type="project" value="UniProtKB-KW"/>
</dbReference>
<dbReference type="EMBL" id="NWUF01000002">
    <property type="protein sequence ID" value="PCE43927.1"/>
    <property type="molecule type" value="Genomic_DNA"/>
</dbReference>
<keyword evidence="3" id="KW-0847">Vitamin C</keyword>
<evidence type="ECO:0000256" key="6">
    <source>
        <dbReference type="ARBA" id="ARBA00023004"/>
    </source>
</evidence>
<dbReference type="KEGG" id="rdi:CMV14_21035"/>